<proteinExistence type="predicted"/>
<reference evidence="2" key="1">
    <citation type="submission" date="2021-02" db="EMBL/GenBank/DDBJ databases">
        <authorList>
            <person name="Nowell W R."/>
        </authorList>
    </citation>
    <scope>NUCLEOTIDE SEQUENCE</scope>
</reference>
<protein>
    <submittedName>
        <fullName evidence="2">Uncharacterized protein</fullName>
    </submittedName>
</protein>
<accession>A0A8S3EJT4</accession>
<gene>
    <name evidence="1" type="ORF">SMN809_LOCUS22365</name>
    <name evidence="2" type="ORF">SMN809_LOCUS60425</name>
</gene>
<dbReference type="EMBL" id="CAJOBI010020369">
    <property type="protein sequence ID" value="CAF4212328.1"/>
    <property type="molecule type" value="Genomic_DNA"/>
</dbReference>
<name>A0A8S3EJT4_9BILA</name>
<dbReference type="AlphaFoldDB" id="A0A8S3EJT4"/>
<feature type="non-terminal residue" evidence="2">
    <location>
        <position position="1"/>
    </location>
</feature>
<dbReference type="EMBL" id="CAJOBI010235489">
    <property type="protein sequence ID" value="CAF5073910.1"/>
    <property type="molecule type" value="Genomic_DNA"/>
</dbReference>
<evidence type="ECO:0000313" key="3">
    <source>
        <dbReference type="Proteomes" id="UP000676336"/>
    </source>
</evidence>
<organism evidence="2 3">
    <name type="scientific">Rotaria magnacalcarata</name>
    <dbReference type="NCBI Taxonomy" id="392030"/>
    <lineage>
        <taxon>Eukaryota</taxon>
        <taxon>Metazoa</taxon>
        <taxon>Spiralia</taxon>
        <taxon>Gnathifera</taxon>
        <taxon>Rotifera</taxon>
        <taxon>Eurotatoria</taxon>
        <taxon>Bdelloidea</taxon>
        <taxon>Philodinida</taxon>
        <taxon>Philodinidae</taxon>
        <taxon>Rotaria</taxon>
    </lineage>
</organism>
<feature type="non-terminal residue" evidence="2">
    <location>
        <position position="64"/>
    </location>
</feature>
<evidence type="ECO:0000313" key="2">
    <source>
        <dbReference type="EMBL" id="CAF5073910.1"/>
    </source>
</evidence>
<evidence type="ECO:0000313" key="1">
    <source>
        <dbReference type="EMBL" id="CAF4212328.1"/>
    </source>
</evidence>
<sequence>MTSDILVQQQTLLTKDEIVVPLEVEVDEGLFFYRQDPAGFLHFLQAFTNEPQRSISHSAPKKFL</sequence>
<dbReference type="Proteomes" id="UP000676336">
    <property type="component" value="Unassembled WGS sequence"/>
</dbReference>
<comment type="caution">
    <text evidence="2">The sequence shown here is derived from an EMBL/GenBank/DDBJ whole genome shotgun (WGS) entry which is preliminary data.</text>
</comment>